<protein>
    <submittedName>
        <fullName evidence="1">Uncharacterized protein</fullName>
    </submittedName>
</protein>
<name>A0A0B7GWN3_TREPH</name>
<sequence length="42" mass="4815">MFDENEPATLIPINDRYLPEIFLKPNITSAEEILPAIEKSKI</sequence>
<accession>A0A0B7GWN3</accession>
<evidence type="ECO:0000313" key="1">
    <source>
        <dbReference type="EMBL" id="CEM63079.1"/>
    </source>
</evidence>
<reference evidence="2" key="1">
    <citation type="submission" date="2015-01" db="EMBL/GenBank/DDBJ databases">
        <authorList>
            <person name="Manzoor Shahid"/>
            <person name="Zubair Saima"/>
        </authorList>
    </citation>
    <scope>NUCLEOTIDE SEQUENCE [LARGE SCALE GENOMIC DNA]</scope>
    <source>
        <strain evidence="2">V1</strain>
    </source>
</reference>
<organism evidence="1 2">
    <name type="scientific">Treponema phagedenis</name>
    <dbReference type="NCBI Taxonomy" id="162"/>
    <lineage>
        <taxon>Bacteria</taxon>
        <taxon>Pseudomonadati</taxon>
        <taxon>Spirochaetota</taxon>
        <taxon>Spirochaetia</taxon>
        <taxon>Spirochaetales</taxon>
        <taxon>Treponemataceae</taxon>
        <taxon>Treponema</taxon>
    </lineage>
</organism>
<evidence type="ECO:0000313" key="2">
    <source>
        <dbReference type="Proteomes" id="UP000042527"/>
    </source>
</evidence>
<keyword evidence="2" id="KW-1185">Reference proteome</keyword>
<dbReference type="Proteomes" id="UP000042527">
    <property type="component" value="Unassembled WGS sequence"/>
</dbReference>
<proteinExistence type="predicted"/>
<dbReference type="EMBL" id="CDNC01000048">
    <property type="protein sequence ID" value="CEM63079.1"/>
    <property type="molecule type" value="Genomic_DNA"/>
</dbReference>
<gene>
    <name evidence="1" type="ORF">TPHV1_60067</name>
</gene>
<dbReference type="AlphaFoldDB" id="A0A0B7GWN3"/>